<accession>A0A382QXB1</accession>
<protein>
    <submittedName>
        <fullName evidence="2">Uncharacterized protein</fullName>
    </submittedName>
</protein>
<gene>
    <name evidence="2" type="ORF">METZ01_LOCUS342366</name>
</gene>
<evidence type="ECO:0000313" key="2">
    <source>
        <dbReference type="EMBL" id="SVC89512.1"/>
    </source>
</evidence>
<name>A0A382QXB1_9ZZZZ</name>
<feature type="non-terminal residue" evidence="2">
    <location>
        <position position="1"/>
    </location>
</feature>
<dbReference type="EMBL" id="UINC01117228">
    <property type="protein sequence ID" value="SVC89512.1"/>
    <property type="molecule type" value="Genomic_DNA"/>
</dbReference>
<organism evidence="2">
    <name type="scientific">marine metagenome</name>
    <dbReference type="NCBI Taxonomy" id="408172"/>
    <lineage>
        <taxon>unclassified sequences</taxon>
        <taxon>metagenomes</taxon>
        <taxon>ecological metagenomes</taxon>
    </lineage>
</organism>
<dbReference type="AlphaFoldDB" id="A0A382QXB1"/>
<proteinExistence type="predicted"/>
<evidence type="ECO:0000256" key="1">
    <source>
        <dbReference type="SAM" id="MobiDB-lite"/>
    </source>
</evidence>
<sequence length="24" mass="2506">VPARSENGGTYTNRVTAPDAGSER</sequence>
<feature type="region of interest" description="Disordered" evidence="1">
    <location>
        <begin position="1"/>
        <end position="24"/>
    </location>
</feature>
<reference evidence="2" key="1">
    <citation type="submission" date="2018-05" db="EMBL/GenBank/DDBJ databases">
        <authorList>
            <person name="Lanie J.A."/>
            <person name="Ng W.-L."/>
            <person name="Kazmierczak K.M."/>
            <person name="Andrzejewski T.M."/>
            <person name="Davidsen T.M."/>
            <person name="Wayne K.J."/>
            <person name="Tettelin H."/>
            <person name="Glass J.I."/>
            <person name="Rusch D."/>
            <person name="Podicherti R."/>
            <person name="Tsui H.-C.T."/>
            <person name="Winkler M.E."/>
        </authorList>
    </citation>
    <scope>NUCLEOTIDE SEQUENCE</scope>
</reference>